<protein>
    <submittedName>
        <fullName evidence="2">DUF2085 domain-containing protein</fullName>
    </submittedName>
</protein>
<name>A0A7V3E6Y8_9BACT</name>
<accession>A0A7V3E6Y8</accession>
<dbReference type="AlphaFoldDB" id="A0A7V3E6Y8"/>
<feature type="transmembrane region" description="Helical" evidence="1">
    <location>
        <begin position="72"/>
        <end position="90"/>
    </location>
</feature>
<evidence type="ECO:0000313" key="2">
    <source>
        <dbReference type="EMBL" id="HFI91505.1"/>
    </source>
</evidence>
<comment type="caution">
    <text evidence="2">The sequence shown here is derived from an EMBL/GenBank/DDBJ whole genome shotgun (WGS) entry which is preliminary data.</text>
</comment>
<gene>
    <name evidence="2" type="ORF">ENS31_08275</name>
</gene>
<feature type="transmembrane region" description="Helical" evidence="1">
    <location>
        <begin position="7"/>
        <end position="26"/>
    </location>
</feature>
<dbReference type="InterPro" id="IPR019206">
    <property type="entry name" value="DUF2085_TM"/>
</dbReference>
<dbReference type="Pfam" id="PF09858">
    <property type="entry name" value="DUF2085"/>
    <property type="match status" value="1"/>
</dbReference>
<reference evidence="2" key="1">
    <citation type="journal article" date="2020" name="mSystems">
        <title>Genome- and Community-Level Interaction Insights into Carbon Utilization and Element Cycling Functions of Hydrothermarchaeota in Hydrothermal Sediment.</title>
        <authorList>
            <person name="Zhou Z."/>
            <person name="Liu Y."/>
            <person name="Xu W."/>
            <person name="Pan J."/>
            <person name="Luo Z.H."/>
            <person name="Li M."/>
        </authorList>
    </citation>
    <scope>NUCLEOTIDE SEQUENCE [LARGE SCALE GENOMIC DNA]</scope>
    <source>
        <strain evidence="2">SpSt-479</strain>
    </source>
</reference>
<keyword evidence="1" id="KW-0472">Membrane</keyword>
<keyword evidence="1" id="KW-1133">Transmembrane helix</keyword>
<feature type="transmembrane region" description="Helical" evidence="1">
    <location>
        <begin position="121"/>
        <end position="142"/>
    </location>
</feature>
<proteinExistence type="predicted"/>
<organism evidence="2">
    <name type="scientific">Ignavibacterium album</name>
    <dbReference type="NCBI Taxonomy" id="591197"/>
    <lineage>
        <taxon>Bacteria</taxon>
        <taxon>Pseudomonadati</taxon>
        <taxon>Ignavibacteriota</taxon>
        <taxon>Ignavibacteria</taxon>
        <taxon>Ignavibacteriales</taxon>
        <taxon>Ignavibacteriaceae</taxon>
        <taxon>Ignavibacterium</taxon>
    </lineage>
</organism>
<sequence>MQQKSLFSIKIILLTGILIWNIGIFSPCFLKQQNLFVHHLIKFFYSPVCHQKIEKSFSCNHLEFMVCARCTGIYFGALIAAIFNLLPVSISISKRMLIYSSIPILADVVLFNFGFYHYSKIIAFITGNIFGATVFIFIFEIIKDYFIESGRKYQN</sequence>
<dbReference type="EMBL" id="DSUJ01000008">
    <property type="protein sequence ID" value="HFI91505.1"/>
    <property type="molecule type" value="Genomic_DNA"/>
</dbReference>
<evidence type="ECO:0000256" key="1">
    <source>
        <dbReference type="SAM" id="Phobius"/>
    </source>
</evidence>
<keyword evidence="1" id="KW-0812">Transmembrane</keyword>
<feature type="transmembrane region" description="Helical" evidence="1">
    <location>
        <begin position="97"/>
        <end position="115"/>
    </location>
</feature>